<dbReference type="CDD" id="cd00067">
    <property type="entry name" value="GAL4"/>
    <property type="match status" value="1"/>
</dbReference>
<dbReference type="SMART" id="SM00906">
    <property type="entry name" value="Fungal_trans"/>
    <property type="match status" value="1"/>
</dbReference>
<reference evidence="10" key="1">
    <citation type="submission" date="2021-06" db="EMBL/GenBank/DDBJ databases">
        <title>Comparative genomics, transcriptomics and evolutionary studies reveal genomic signatures of adaptation to plant cell wall in hemibiotrophic fungi.</title>
        <authorList>
            <consortium name="DOE Joint Genome Institute"/>
            <person name="Baroncelli R."/>
            <person name="Diaz J.F."/>
            <person name="Benocci T."/>
            <person name="Peng M."/>
            <person name="Battaglia E."/>
            <person name="Haridas S."/>
            <person name="Andreopoulos W."/>
            <person name="Labutti K."/>
            <person name="Pangilinan J."/>
            <person name="Floch G.L."/>
            <person name="Makela M.R."/>
            <person name="Henrissat B."/>
            <person name="Grigoriev I.V."/>
            <person name="Crouch J.A."/>
            <person name="De Vries R.P."/>
            <person name="Sukno S.A."/>
            <person name="Thon M.R."/>
        </authorList>
    </citation>
    <scope>NUCLEOTIDE SEQUENCE</scope>
    <source>
        <strain evidence="10">CBS 193.32</strain>
    </source>
</reference>
<keyword evidence="3" id="KW-0862">Zinc</keyword>
<accession>A0AAJ0EQX8</accession>
<dbReference type="GO" id="GO:0006351">
    <property type="term" value="P:DNA-templated transcription"/>
    <property type="evidence" value="ECO:0007669"/>
    <property type="project" value="InterPro"/>
</dbReference>
<evidence type="ECO:0000259" key="9">
    <source>
        <dbReference type="SMART" id="SM00906"/>
    </source>
</evidence>
<evidence type="ECO:0000256" key="1">
    <source>
        <dbReference type="ARBA" id="ARBA00004123"/>
    </source>
</evidence>
<evidence type="ECO:0000313" key="11">
    <source>
        <dbReference type="Proteomes" id="UP001224890"/>
    </source>
</evidence>
<dbReference type="GO" id="GO:0008270">
    <property type="term" value="F:zinc ion binding"/>
    <property type="evidence" value="ECO:0007669"/>
    <property type="project" value="InterPro"/>
</dbReference>
<evidence type="ECO:0000313" key="10">
    <source>
        <dbReference type="EMBL" id="KAK1672127.1"/>
    </source>
</evidence>
<evidence type="ECO:0000256" key="3">
    <source>
        <dbReference type="ARBA" id="ARBA00022833"/>
    </source>
</evidence>
<dbReference type="RefSeq" id="XP_060426130.1">
    <property type="nucleotide sequence ID" value="XM_060569851.1"/>
</dbReference>
<dbReference type="InterPro" id="IPR007219">
    <property type="entry name" value="XnlR_reg_dom"/>
</dbReference>
<feature type="region of interest" description="Disordered" evidence="8">
    <location>
        <begin position="126"/>
        <end position="206"/>
    </location>
</feature>
<dbReference type="GO" id="GO:0000981">
    <property type="term" value="F:DNA-binding transcription factor activity, RNA polymerase II-specific"/>
    <property type="evidence" value="ECO:0007669"/>
    <property type="project" value="InterPro"/>
</dbReference>
<feature type="compositionally biased region" description="Polar residues" evidence="8">
    <location>
        <begin position="84"/>
        <end position="93"/>
    </location>
</feature>
<sequence>MTRDRHASRASFACVRCKKDKRRCDISQILSSGDRLDRSCTSCRNKNEKCEVRYGEDKRSQRQPNETKALQRRMQALEEFVKNVSRSESTNKNPELPPSRHKADDDSDCLMEQARRIVDNYQDARTRAFPSPASSSSPGTRDMTISISPPEGAQSNWAVTSHQDLHPVSHSRSVSFSGQNRPKTDDITHNGIRSISFSGPSRPEFDCVSEGFPPVMEEMGTPDSMHDFDQFLGSSTLFPYSENQTRSRSPRGEGHSFEDDSSQQARGALESFPEPEPIVSHLLDLFWKWQSSHLLVVDRALFLRHREMWDESEGHHGDRNHYTPCLLYAIMALASMISLDKGVVRYSTSTGGVAGETFAKRARSMFDLEMDHPTISTVQAALILGSRYGAMKDNSLGWMYSGIAFRMASKLGLHLDCSKAIASGKMSQEMAELRRRVFWGCHIEDNLFSAYCGRPNSFMEWDISIPIPERHVISVDKEDAESTSLLLHHTSTLSVLCSKILISIHRQRRHSSTGEMRLKASQLHRALWQWHHDLPKSLTWSIDSNVLAQPHVFILQMNFYFALILLHRPFLRFSSKLLDIDDMSSSPLNSTHACATAAANITKLATTYRRSFNMRQMPPSVVHFIFIAGSIHLLNLRAAQPGNHEALLQSSTEALSELGKSYPVAHKAGTELEGLIDKWRSAKEAEKRAAETNRAAQEIGNTMSSGCAIRPGVSGFLDIDFSPLEELGEFMDMKKGQQPATKSVFEMPPDVEFHEQLSLDQSGNDCMFLGQDWLQDGTGFESMDGSGCPWMYN</sequence>
<keyword evidence="4" id="KW-0805">Transcription regulation</keyword>
<organism evidence="10 11">
    <name type="scientific">Colletotrichum godetiae</name>
    <dbReference type="NCBI Taxonomy" id="1209918"/>
    <lineage>
        <taxon>Eukaryota</taxon>
        <taxon>Fungi</taxon>
        <taxon>Dikarya</taxon>
        <taxon>Ascomycota</taxon>
        <taxon>Pezizomycotina</taxon>
        <taxon>Sordariomycetes</taxon>
        <taxon>Hypocreomycetidae</taxon>
        <taxon>Glomerellales</taxon>
        <taxon>Glomerellaceae</taxon>
        <taxon>Colletotrichum</taxon>
        <taxon>Colletotrichum acutatum species complex</taxon>
    </lineage>
</organism>
<keyword evidence="7" id="KW-0539">Nucleus</keyword>
<feature type="compositionally biased region" description="Polar residues" evidence="8">
    <location>
        <begin position="170"/>
        <end position="181"/>
    </location>
</feature>
<dbReference type="Proteomes" id="UP001224890">
    <property type="component" value="Unassembled WGS sequence"/>
</dbReference>
<dbReference type="InterPro" id="IPR051615">
    <property type="entry name" value="Transcr_Regulatory_Elem"/>
</dbReference>
<dbReference type="EMBL" id="JAHMHR010000040">
    <property type="protein sequence ID" value="KAK1672127.1"/>
    <property type="molecule type" value="Genomic_DNA"/>
</dbReference>
<keyword evidence="6" id="KW-0804">Transcription</keyword>
<keyword evidence="11" id="KW-1185">Reference proteome</keyword>
<feature type="region of interest" description="Disordered" evidence="8">
    <location>
        <begin position="240"/>
        <end position="266"/>
    </location>
</feature>
<comment type="subcellular location">
    <subcellularLocation>
        <location evidence="1">Nucleus</location>
    </subcellularLocation>
</comment>
<dbReference type="GO" id="GO:0005634">
    <property type="term" value="C:nucleus"/>
    <property type="evidence" value="ECO:0007669"/>
    <property type="project" value="UniProtKB-SubCell"/>
</dbReference>
<protein>
    <submittedName>
        <fullName evidence="10">Fungal-specific transcription factor domain-containing protein</fullName>
    </submittedName>
</protein>
<dbReference type="PANTHER" id="PTHR31313:SF81">
    <property type="entry name" value="TY1 ENHANCER ACTIVATOR"/>
    <property type="match status" value="1"/>
</dbReference>
<dbReference type="GeneID" id="85454377"/>
<proteinExistence type="predicted"/>
<evidence type="ECO:0000256" key="2">
    <source>
        <dbReference type="ARBA" id="ARBA00022723"/>
    </source>
</evidence>
<dbReference type="AlphaFoldDB" id="A0AAJ0EQX8"/>
<dbReference type="SUPFAM" id="SSF57701">
    <property type="entry name" value="Zn2/Cys6 DNA-binding domain"/>
    <property type="match status" value="1"/>
</dbReference>
<feature type="domain" description="Xylanolytic transcriptional activator regulatory" evidence="9">
    <location>
        <begin position="397"/>
        <end position="474"/>
    </location>
</feature>
<gene>
    <name evidence="10" type="ORF">BDP55DRAFT_558909</name>
</gene>
<evidence type="ECO:0000256" key="7">
    <source>
        <dbReference type="ARBA" id="ARBA00023242"/>
    </source>
</evidence>
<comment type="caution">
    <text evidence="10">The sequence shown here is derived from an EMBL/GenBank/DDBJ whole genome shotgun (WGS) entry which is preliminary data.</text>
</comment>
<evidence type="ECO:0000256" key="4">
    <source>
        <dbReference type="ARBA" id="ARBA00023015"/>
    </source>
</evidence>
<evidence type="ECO:0000256" key="5">
    <source>
        <dbReference type="ARBA" id="ARBA00023125"/>
    </source>
</evidence>
<evidence type="ECO:0000256" key="8">
    <source>
        <dbReference type="SAM" id="MobiDB-lite"/>
    </source>
</evidence>
<feature type="region of interest" description="Disordered" evidence="8">
    <location>
        <begin position="83"/>
        <end position="107"/>
    </location>
</feature>
<dbReference type="Gene3D" id="4.10.240.10">
    <property type="entry name" value="Zn(2)-C6 fungal-type DNA-binding domain"/>
    <property type="match status" value="1"/>
</dbReference>
<dbReference type="PANTHER" id="PTHR31313">
    <property type="entry name" value="TY1 ENHANCER ACTIVATOR"/>
    <property type="match status" value="1"/>
</dbReference>
<name>A0AAJ0EQX8_9PEZI</name>
<keyword evidence="2" id="KW-0479">Metal-binding</keyword>
<dbReference type="GO" id="GO:0003677">
    <property type="term" value="F:DNA binding"/>
    <property type="evidence" value="ECO:0007669"/>
    <property type="project" value="UniProtKB-KW"/>
</dbReference>
<keyword evidence="5" id="KW-0238">DNA-binding</keyword>
<evidence type="ECO:0000256" key="6">
    <source>
        <dbReference type="ARBA" id="ARBA00023163"/>
    </source>
</evidence>
<dbReference type="InterPro" id="IPR036864">
    <property type="entry name" value="Zn2-C6_fun-type_DNA-bd_sf"/>
</dbReference>
<dbReference type="CDD" id="cd12148">
    <property type="entry name" value="fungal_TF_MHR"/>
    <property type="match status" value="1"/>
</dbReference>
<dbReference type="InterPro" id="IPR001138">
    <property type="entry name" value="Zn2Cys6_DnaBD"/>
</dbReference>
<feature type="compositionally biased region" description="Polar residues" evidence="8">
    <location>
        <begin position="143"/>
        <end position="162"/>
    </location>
</feature>
<dbReference type="Pfam" id="PF04082">
    <property type="entry name" value="Fungal_trans"/>
    <property type="match status" value="1"/>
</dbReference>